<name>A0A9W6D4M9_9BACT</name>
<feature type="transmembrane region" description="Helical" evidence="2">
    <location>
        <begin position="28"/>
        <end position="46"/>
    </location>
</feature>
<dbReference type="Proteomes" id="UP001144372">
    <property type="component" value="Unassembled WGS sequence"/>
</dbReference>
<keyword evidence="4" id="KW-1185">Reference proteome</keyword>
<keyword evidence="2" id="KW-0812">Transmembrane</keyword>
<organism evidence="3 4">
    <name type="scientific">Desulforhabdus amnigena</name>
    <dbReference type="NCBI Taxonomy" id="40218"/>
    <lineage>
        <taxon>Bacteria</taxon>
        <taxon>Pseudomonadati</taxon>
        <taxon>Thermodesulfobacteriota</taxon>
        <taxon>Syntrophobacteria</taxon>
        <taxon>Syntrophobacterales</taxon>
        <taxon>Syntrophobacteraceae</taxon>
        <taxon>Desulforhabdus</taxon>
    </lineage>
</organism>
<comment type="caution">
    <text evidence="3">The sequence shown here is derived from an EMBL/GenBank/DDBJ whole genome shotgun (WGS) entry which is preliminary data.</text>
</comment>
<proteinExistence type="predicted"/>
<sequence>MREIIALSVFLILTGLVIFLVLKKHIGNGLTAILLAFALISGWSIANHDWMRNVRWEVPGIQPFEDKVQSIKREAISAIEEESNARRKALAAMIEDVKSASQNLEEKKKMDETLIQAAKKLDDGLKVQEQRMRELQGLAENTKEQMIAVHDATANLALVLTRLIYLQLETKGEPGNEREMRVKQEILDSLDHVVGMAIPNPEEREKFISEVKNLVPAPQ</sequence>
<evidence type="ECO:0000313" key="4">
    <source>
        <dbReference type="Proteomes" id="UP001144372"/>
    </source>
</evidence>
<evidence type="ECO:0000313" key="3">
    <source>
        <dbReference type="EMBL" id="GLI34809.1"/>
    </source>
</evidence>
<dbReference type="RefSeq" id="WP_281794221.1">
    <property type="nucleotide sequence ID" value="NZ_BSDR01000001.1"/>
</dbReference>
<feature type="coiled-coil region" evidence="1">
    <location>
        <begin position="87"/>
        <end position="145"/>
    </location>
</feature>
<keyword evidence="2" id="KW-1133">Transmembrane helix</keyword>
<evidence type="ECO:0000256" key="2">
    <source>
        <dbReference type="SAM" id="Phobius"/>
    </source>
</evidence>
<gene>
    <name evidence="3" type="ORF">DAMNIGENAA_22420</name>
</gene>
<dbReference type="AlphaFoldDB" id="A0A9W6D4M9"/>
<feature type="transmembrane region" description="Helical" evidence="2">
    <location>
        <begin position="5"/>
        <end position="22"/>
    </location>
</feature>
<dbReference type="EMBL" id="BSDR01000001">
    <property type="protein sequence ID" value="GLI34809.1"/>
    <property type="molecule type" value="Genomic_DNA"/>
</dbReference>
<keyword evidence="2" id="KW-0472">Membrane</keyword>
<evidence type="ECO:0000256" key="1">
    <source>
        <dbReference type="SAM" id="Coils"/>
    </source>
</evidence>
<protein>
    <submittedName>
        <fullName evidence="3">Uncharacterized protein</fullName>
    </submittedName>
</protein>
<accession>A0A9W6D4M9</accession>
<keyword evidence="1" id="KW-0175">Coiled coil</keyword>
<reference evidence="3" key="1">
    <citation type="submission" date="2022-12" db="EMBL/GenBank/DDBJ databases">
        <title>Reference genome sequencing for broad-spectrum identification of bacterial and archaeal isolates by mass spectrometry.</title>
        <authorList>
            <person name="Sekiguchi Y."/>
            <person name="Tourlousse D.M."/>
        </authorList>
    </citation>
    <scope>NUCLEOTIDE SEQUENCE</scope>
    <source>
        <strain evidence="3">ASRB1</strain>
    </source>
</reference>